<comment type="caution">
    <text evidence="1">The sequence shown here is derived from an EMBL/GenBank/DDBJ whole genome shotgun (WGS) entry which is preliminary data.</text>
</comment>
<evidence type="ECO:0000313" key="2">
    <source>
        <dbReference type="Proteomes" id="UP001217089"/>
    </source>
</evidence>
<gene>
    <name evidence="1" type="ORF">KUTeg_017917</name>
</gene>
<dbReference type="Proteomes" id="UP001217089">
    <property type="component" value="Unassembled WGS sequence"/>
</dbReference>
<proteinExistence type="predicted"/>
<evidence type="ECO:0000313" key="1">
    <source>
        <dbReference type="EMBL" id="KAJ8304334.1"/>
    </source>
</evidence>
<accession>A0ABQ9EHV4</accession>
<reference evidence="1 2" key="1">
    <citation type="submission" date="2022-12" db="EMBL/GenBank/DDBJ databases">
        <title>Chromosome-level genome of Tegillarca granosa.</title>
        <authorList>
            <person name="Kim J."/>
        </authorList>
    </citation>
    <scope>NUCLEOTIDE SEQUENCE [LARGE SCALE GENOMIC DNA]</scope>
    <source>
        <strain evidence="1">Teg-2019</strain>
        <tissue evidence="1">Adductor muscle</tissue>
    </source>
</reference>
<keyword evidence="2" id="KW-1185">Reference proteome</keyword>
<sequence>MASVDVLDEETKVEDVPMWIYKPTAGSDESIRNAAAVVSSDPWKYLLGEDTQSFKVKLLSEKDNLGDDTVEEEGEICFDFKNQMFGIKAPGVSVSSFPIFSIKFIHHVFMAPGKMRTTLMYQDGESFTMFHLLIEDEELNLVLIINAFRHSLFEYYKQFSKNNDDIVNVIDQCVSRYFDSVVLSVTDRQSHQVVFDSGECTVVLGTFFLCIFRKWYSSNPLYTVFFWQTPASMVVNNIVLMNETGLTKIESQEYAIEIPNATKNYPELLEAIKSMKPKSKNVFSDPDKFVSFMSEKRKLVSTTWKMPQTEPLWDNYGGTDQHAETRQRVKTFRDNMYVAMADFIENDQINLPWVMAETELKTLIDSGYVPETDIASGVIDNIDHRHCSV</sequence>
<feature type="non-terminal residue" evidence="1">
    <location>
        <position position="389"/>
    </location>
</feature>
<organism evidence="1 2">
    <name type="scientific">Tegillarca granosa</name>
    <name type="common">Malaysian cockle</name>
    <name type="synonym">Anadara granosa</name>
    <dbReference type="NCBI Taxonomy" id="220873"/>
    <lineage>
        <taxon>Eukaryota</taxon>
        <taxon>Metazoa</taxon>
        <taxon>Spiralia</taxon>
        <taxon>Lophotrochozoa</taxon>
        <taxon>Mollusca</taxon>
        <taxon>Bivalvia</taxon>
        <taxon>Autobranchia</taxon>
        <taxon>Pteriomorphia</taxon>
        <taxon>Arcoida</taxon>
        <taxon>Arcoidea</taxon>
        <taxon>Arcidae</taxon>
        <taxon>Tegillarca</taxon>
    </lineage>
</organism>
<name>A0ABQ9EHV4_TEGGR</name>
<protein>
    <submittedName>
        <fullName evidence="1">Uncharacterized protein</fullName>
    </submittedName>
</protein>
<dbReference type="EMBL" id="JARBDR010000903">
    <property type="protein sequence ID" value="KAJ8304334.1"/>
    <property type="molecule type" value="Genomic_DNA"/>
</dbReference>